<evidence type="ECO:0000313" key="2">
    <source>
        <dbReference type="Proteomes" id="UP000248132"/>
    </source>
</evidence>
<sequence>MKEFFSTIAGVLLGSLLFVLILGNPGDSSVSLKSETGNVMKATVRQMHKIAP</sequence>
<comment type="caution">
    <text evidence="1">The sequence shown here is derived from an EMBL/GenBank/DDBJ whole genome shotgun (WGS) entry which is preliminary data.</text>
</comment>
<protein>
    <submittedName>
        <fullName evidence="1">Uncharacterized protein</fullName>
    </submittedName>
</protein>
<dbReference type="EMBL" id="QKMR01000033">
    <property type="protein sequence ID" value="PYG84325.1"/>
    <property type="molecule type" value="Genomic_DNA"/>
</dbReference>
<name>A0A318XIN9_9FIRM</name>
<gene>
    <name evidence="1" type="ORF">LY28_03639</name>
</gene>
<evidence type="ECO:0000313" key="1">
    <source>
        <dbReference type="EMBL" id="PYG84325.1"/>
    </source>
</evidence>
<dbReference type="Proteomes" id="UP000248132">
    <property type="component" value="Unassembled WGS sequence"/>
</dbReference>
<dbReference type="AlphaFoldDB" id="A0A318XIN9"/>
<accession>A0A318XIN9</accession>
<organism evidence="1 2">
    <name type="scientific">Ruminiclostridium sufflavum DSM 19573</name>
    <dbReference type="NCBI Taxonomy" id="1121337"/>
    <lineage>
        <taxon>Bacteria</taxon>
        <taxon>Bacillati</taxon>
        <taxon>Bacillota</taxon>
        <taxon>Clostridia</taxon>
        <taxon>Eubacteriales</taxon>
        <taxon>Oscillospiraceae</taxon>
        <taxon>Ruminiclostridium</taxon>
    </lineage>
</organism>
<reference evidence="1 2" key="1">
    <citation type="submission" date="2018-06" db="EMBL/GenBank/DDBJ databases">
        <title>Genomic Encyclopedia of Type Strains, Phase I: the one thousand microbial genomes (KMG-I) project.</title>
        <authorList>
            <person name="Kyrpides N."/>
        </authorList>
    </citation>
    <scope>NUCLEOTIDE SEQUENCE [LARGE SCALE GENOMIC DNA]</scope>
    <source>
        <strain evidence="1 2">DSM 19573</strain>
    </source>
</reference>
<keyword evidence="2" id="KW-1185">Reference proteome</keyword>
<dbReference type="RefSeq" id="WP_165835626.1">
    <property type="nucleotide sequence ID" value="NZ_QKMR01000033.1"/>
</dbReference>
<proteinExistence type="predicted"/>